<protein>
    <submittedName>
        <fullName evidence="2">Uncharacterized protein</fullName>
    </submittedName>
</protein>
<sequence>MTGFIRRLFGSKPKDNAQPPQQFVQRGEYFLDPNEAKTYGNYEYMKKSFAIRHTFPKTKSREALETVVEVSSDKMVKRNLSGGSQAAAKPESKLDSRPISQPAPRRRSSDTGMDIFRNMARDIKK</sequence>
<comment type="caution">
    <text evidence="2">The sequence shown here is derived from an EMBL/GenBank/DDBJ whole genome shotgun (WGS) entry which is preliminary data.</text>
</comment>
<evidence type="ECO:0000313" key="2">
    <source>
        <dbReference type="EMBL" id="ERN42354.1"/>
    </source>
</evidence>
<reference evidence="2 3" key="1">
    <citation type="submission" date="2013-05" db="EMBL/GenBank/DDBJ databases">
        <title>Draft genome sequence of Rubidibacter lacunae KORDI 51-2.</title>
        <authorList>
            <person name="Choi D.H."/>
            <person name="Noh J.H."/>
            <person name="Kwon K.-K."/>
            <person name="Lee J.-H."/>
            <person name="Ryu J.-Y."/>
        </authorList>
    </citation>
    <scope>NUCLEOTIDE SEQUENCE [LARGE SCALE GENOMIC DNA]</scope>
    <source>
        <strain evidence="2 3">KORDI 51-2</strain>
    </source>
</reference>
<keyword evidence="3" id="KW-1185">Reference proteome</keyword>
<evidence type="ECO:0000256" key="1">
    <source>
        <dbReference type="SAM" id="MobiDB-lite"/>
    </source>
</evidence>
<dbReference type="STRING" id="582515.KR51_00009660"/>
<accession>U5DP18</accession>
<dbReference type="RefSeq" id="WP_022605208.1">
    <property type="nucleotide sequence ID" value="NZ_ASSJ01000023.1"/>
</dbReference>
<dbReference type="OrthoDB" id="427053at2"/>
<dbReference type="EMBL" id="ASSJ01000023">
    <property type="protein sequence ID" value="ERN42354.1"/>
    <property type="molecule type" value="Genomic_DNA"/>
</dbReference>
<dbReference type="AlphaFoldDB" id="U5DP18"/>
<dbReference type="eggNOG" id="ENOG5032YQE">
    <property type="taxonomic scope" value="Bacteria"/>
</dbReference>
<name>U5DP18_9CHRO</name>
<gene>
    <name evidence="2" type="ORF">KR51_00009660</name>
</gene>
<evidence type="ECO:0000313" key="3">
    <source>
        <dbReference type="Proteomes" id="UP000016960"/>
    </source>
</evidence>
<feature type="region of interest" description="Disordered" evidence="1">
    <location>
        <begin position="78"/>
        <end position="125"/>
    </location>
</feature>
<dbReference type="Proteomes" id="UP000016960">
    <property type="component" value="Unassembled WGS sequence"/>
</dbReference>
<proteinExistence type="predicted"/>
<dbReference type="InParanoid" id="U5DP18"/>
<feature type="region of interest" description="Disordered" evidence="1">
    <location>
        <begin position="1"/>
        <end position="27"/>
    </location>
</feature>
<organism evidence="2 3">
    <name type="scientific">Rubidibacter lacunae KORDI 51-2</name>
    <dbReference type="NCBI Taxonomy" id="582515"/>
    <lineage>
        <taxon>Bacteria</taxon>
        <taxon>Bacillati</taxon>
        <taxon>Cyanobacteriota</taxon>
        <taxon>Cyanophyceae</taxon>
        <taxon>Oscillatoriophycideae</taxon>
        <taxon>Chroococcales</taxon>
        <taxon>Aphanothecaceae</taxon>
        <taxon>Rubidibacter</taxon>
    </lineage>
</organism>